<dbReference type="AlphaFoldDB" id="T0K546"/>
<organism evidence="2 3">
    <name type="scientific">Colletotrichum gloeosporioides (strain Cg-14)</name>
    <name type="common">Anthracnose fungus</name>
    <name type="synonym">Glomerella cingulata</name>
    <dbReference type="NCBI Taxonomy" id="1237896"/>
    <lineage>
        <taxon>Eukaryota</taxon>
        <taxon>Fungi</taxon>
        <taxon>Dikarya</taxon>
        <taxon>Ascomycota</taxon>
        <taxon>Pezizomycotina</taxon>
        <taxon>Sordariomycetes</taxon>
        <taxon>Hypocreomycetidae</taxon>
        <taxon>Glomerellales</taxon>
        <taxon>Glomerellaceae</taxon>
        <taxon>Colletotrichum</taxon>
        <taxon>Colletotrichum gloeosporioides species complex</taxon>
    </lineage>
</organism>
<evidence type="ECO:0000313" key="2">
    <source>
        <dbReference type="EMBL" id="EQB47029.1"/>
    </source>
</evidence>
<name>T0K546_COLGC</name>
<reference evidence="3" key="1">
    <citation type="journal article" date="2013" name="Mol. Plant Microbe Interact.">
        <title>Global aspects of pacC regulation of pathogenicity genes in Colletotrichum gloeosporioides as revealed by transcriptome analysis.</title>
        <authorList>
            <person name="Alkan N."/>
            <person name="Meng X."/>
            <person name="Friedlander G."/>
            <person name="Reuveni E."/>
            <person name="Sukno S."/>
            <person name="Sherman A."/>
            <person name="Thon M."/>
            <person name="Fluhr R."/>
            <person name="Prusky D."/>
        </authorList>
    </citation>
    <scope>NUCLEOTIDE SEQUENCE [LARGE SCALE GENOMIC DNA]</scope>
    <source>
        <strain evidence="3">Cg-14</strain>
    </source>
</reference>
<sequence length="117" mass="12717">MLARALLISAAAIVVASPIADVSDDSLVTPIFEARGGSQSLEARKVCAAGYLACHYRYGFGDPDQAKYTCMSPTCAFLRDCTCPRTAFFNQKPAFLFAKECRSKAAARKHPKCFVLE</sequence>
<feature type="signal peptide" evidence="1">
    <location>
        <begin position="1"/>
        <end position="16"/>
    </location>
</feature>
<dbReference type="Proteomes" id="UP000015530">
    <property type="component" value="Unassembled WGS sequence"/>
</dbReference>
<gene>
    <name evidence="2" type="ORF">CGLO_13880</name>
</gene>
<dbReference type="HOGENOM" id="CLU_2108827_0_0_1"/>
<protein>
    <submittedName>
        <fullName evidence="2">Uncharacterized protein</fullName>
    </submittedName>
</protein>
<evidence type="ECO:0000256" key="1">
    <source>
        <dbReference type="SAM" id="SignalP"/>
    </source>
</evidence>
<evidence type="ECO:0000313" key="3">
    <source>
        <dbReference type="Proteomes" id="UP000015530"/>
    </source>
</evidence>
<dbReference type="OrthoDB" id="4840171at2759"/>
<dbReference type="EMBL" id="AMYD01003137">
    <property type="protein sequence ID" value="EQB47029.1"/>
    <property type="molecule type" value="Genomic_DNA"/>
</dbReference>
<feature type="chain" id="PRO_5004578661" evidence="1">
    <location>
        <begin position="17"/>
        <end position="117"/>
    </location>
</feature>
<keyword evidence="1" id="KW-0732">Signal</keyword>
<proteinExistence type="predicted"/>
<comment type="caution">
    <text evidence="2">The sequence shown here is derived from an EMBL/GenBank/DDBJ whole genome shotgun (WGS) entry which is preliminary data.</text>
</comment>
<accession>T0K546</accession>